<dbReference type="Pfam" id="PF00575">
    <property type="entry name" value="S1"/>
    <property type="match status" value="4"/>
</dbReference>
<evidence type="ECO:0000256" key="4">
    <source>
        <dbReference type="ARBA" id="ARBA00025604"/>
    </source>
</evidence>
<name>A0A0R1XFG4_9LACO</name>
<dbReference type="OrthoDB" id="9804077at2"/>
<gene>
    <name evidence="7" type="ORF">FC91_GL001861</name>
</gene>
<proteinExistence type="inferred from homology"/>
<dbReference type="AlphaFoldDB" id="A0A0R1XFG4"/>
<comment type="similarity">
    <text evidence="1">Belongs to the bacterial ribosomal protein bS1 family.</text>
</comment>
<evidence type="ECO:0000256" key="3">
    <source>
        <dbReference type="ARBA" id="ARBA00023274"/>
    </source>
</evidence>
<dbReference type="PANTHER" id="PTHR10724:SF7">
    <property type="entry name" value="SMALL RIBOSOMAL SUBUNIT PROTEIN BS1C"/>
    <property type="match status" value="1"/>
</dbReference>
<dbReference type="RefSeq" id="WP_027827389.1">
    <property type="nucleotide sequence ID" value="NZ_AUEH01000001.1"/>
</dbReference>
<dbReference type="eggNOG" id="COG0539">
    <property type="taxonomic scope" value="Bacteria"/>
</dbReference>
<dbReference type="SUPFAM" id="SSF50249">
    <property type="entry name" value="Nucleic acid-binding proteins"/>
    <property type="match status" value="4"/>
</dbReference>
<evidence type="ECO:0000313" key="7">
    <source>
        <dbReference type="EMBL" id="KRM28397.1"/>
    </source>
</evidence>
<organism evidence="7 8">
    <name type="scientific">Schleiferilactobacillus harbinensis DSM 16991</name>
    <dbReference type="NCBI Taxonomy" id="1122147"/>
    <lineage>
        <taxon>Bacteria</taxon>
        <taxon>Bacillati</taxon>
        <taxon>Bacillota</taxon>
        <taxon>Bacilli</taxon>
        <taxon>Lactobacillales</taxon>
        <taxon>Lactobacillaceae</taxon>
        <taxon>Schleiferilactobacillus</taxon>
    </lineage>
</organism>
<comment type="function">
    <text evidence="4">Binds mRNA; thus facilitating recognition of the initiation point. It is needed to translate mRNA with a short Shine-Dalgarno (SD) purine-rich sequence.</text>
</comment>
<dbReference type="Gene3D" id="2.40.50.140">
    <property type="entry name" value="Nucleic acid-binding proteins"/>
    <property type="match status" value="4"/>
</dbReference>
<dbReference type="GO" id="GO:0006412">
    <property type="term" value="P:translation"/>
    <property type="evidence" value="ECO:0007669"/>
    <property type="project" value="TreeGrafter"/>
</dbReference>
<dbReference type="PRINTS" id="PR00681">
    <property type="entry name" value="RIBOSOMALS1"/>
</dbReference>
<keyword evidence="2 7" id="KW-0689">Ribosomal protein</keyword>
<evidence type="ECO:0000259" key="6">
    <source>
        <dbReference type="PROSITE" id="PS50126"/>
    </source>
</evidence>
<dbReference type="InterPro" id="IPR012340">
    <property type="entry name" value="NA-bd_OB-fold"/>
</dbReference>
<dbReference type="PATRIC" id="fig|1122147.4.peg.1930"/>
<dbReference type="GO" id="GO:0003729">
    <property type="term" value="F:mRNA binding"/>
    <property type="evidence" value="ECO:0007669"/>
    <property type="project" value="TreeGrafter"/>
</dbReference>
<feature type="domain" description="S1 motif" evidence="6">
    <location>
        <begin position="29"/>
        <end position="103"/>
    </location>
</feature>
<dbReference type="EMBL" id="AZFW01000032">
    <property type="protein sequence ID" value="KRM28397.1"/>
    <property type="molecule type" value="Genomic_DNA"/>
</dbReference>
<dbReference type="InterPro" id="IPR050437">
    <property type="entry name" value="Ribos_protein_bS1-like"/>
</dbReference>
<dbReference type="FunFam" id="2.40.50.140:FF:000039">
    <property type="entry name" value="30S ribosomal protein S1"/>
    <property type="match status" value="1"/>
</dbReference>
<evidence type="ECO:0000313" key="8">
    <source>
        <dbReference type="Proteomes" id="UP000050949"/>
    </source>
</evidence>
<dbReference type="CDD" id="cd04465">
    <property type="entry name" value="S1_RPS1_repeat_ec2_hs2"/>
    <property type="match status" value="1"/>
</dbReference>
<feature type="domain" description="S1 motif" evidence="6">
    <location>
        <begin position="208"/>
        <end position="276"/>
    </location>
</feature>
<dbReference type="PROSITE" id="PS50126">
    <property type="entry name" value="S1"/>
    <property type="match status" value="4"/>
</dbReference>
<evidence type="ECO:0000256" key="1">
    <source>
        <dbReference type="ARBA" id="ARBA00006767"/>
    </source>
</evidence>
<dbReference type="CDD" id="cd05688">
    <property type="entry name" value="S1_RPS1_repeat_ec3"/>
    <property type="match status" value="1"/>
</dbReference>
<comment type="caution">
    <text evidence="7">The sequence shown here is derived from an EMBL/GenBank/DDBJ whole genome shotgun (WGS) entry which is preliminary data.</text>
</comment>
<feature type="domain" description="S1 motif" evidence="6">
    <location>
        <begin position="121"/>
        <end position="187"/>
    </location>
</feature>
<reference evidence="7 8" key="1">
    <citation type="journal article" date="2015" name="Genome Announc.">
        <title>Expanding the biotechnology potential of lactobacilli through comparative genomics of 213 strains and associated genera.</title>
        <authorList>
            <person name="Sun Z."/>
            <person name="Harris H.M."/>
            <person name="McCann A."/>
            <person name="Guo C."/>
            <person name="Argimon S."/>
            <person name="Zhang W."/>
            <person name="Yang X."/>
            <person name="Jeffery I.B."/>
            <person name="Cooney J.C."/>
            <person name="Kagawa T.F."/>
            <person name="Liu W."/>
            <person name="Song Y."/>
            <person name="Salvetti E."/>
            <person name="Wrobel A."/>
            <person name="Rasinkangas P."/>
            <person name="Parkhill J."/>
            <person name="Rea M.C."/>
            <person name="O'Sullivan O."/>
            <person name="Ritari J."/>
            <person name="Douillard F.P."/>
            <person name="Paul Ross R."/>
            <person name="Yang R."/>
            <person name="Briner A.E."/>
            <person name="Felis G.E."/>
            <person name="de Vos W.M."/>
            <person name="Barrangou R."/>
            <person name="Klaenhammer T.R."/>
            <person name="Caufield P.W."/>
            <person name="Cui Y."/>
            <person name="Zhang H."/>
            <person name="O'Toole P.W."/>
        </authorList>
    </citation>
    <scope>NUCLEOTIDE SEQUENCE [LARGE SCALE GENOMIC DNA]</scope>
    <source>
        <strain evidence="7 8">DSM 16991</strain>
    </source>
</reference>
<feature type="domain" description="S1 motif" evidence="6">
    <location>
        <begin position="293"/>
        <end position="362"/>
    </location>
</feature>
<keyword evidence="3" id="KW-0687">Ribonucleoprotein</keyword>
<protein>
    <submittedName>
        <fullName evidence="7">30S ribosomal protein S1</fullName>
    </submittedName>
</protein>
<evidence type="ECO:0000256" key="2">
    <source>
        <dbReference type="ARBA" id="ARBA00022980"/>
    </source>
</evidence>
<dbReference type="SMART" id="SM00316">
    <property type="entry name" value="S1"/>
    <property type="match status" value="4"/>
</dbReference>
<dbReference type="GO" id="GO:0003735">
    <property type="term" value="F:structural constituent of ribosome"/>
    <property type="evidence" value="ECO:0007669"/>
    <property type="project" value="TreeGrafter"/>
</dbReference>
<dbReference type="PANTHER" id="PTHR10724">
    <property type="entry name" value="30S RIBOSOMAL PROTEIN S1"/>
    <property type="match status" value="1"/>
</dbReference>
<evidence type="ECO:0000256" key="5">
    <source>
        <dbReference type="SAM" id="MobiDB-lite"/>
    </source>
</evidence>
<dbReference type="GO" id="GO:0022627">
    <property type="term" value="C:cytosolic small ribosomal subunit"/>
    <property type="evidence" value="ECO:0007669"/>
    <property type="project" value="TreeGrafter"/>
</dbReference>
<feature type="compositionally biased region" description="Basic and acidic residues" evidence="5">
    <location>
        <begin position="385"/>
        <end position="404"/>
    </location>
</feature>
<feature type="compositionally biased region" description="Basic and acidic residues" evidence="5">
    <location>
        <begin position="448"/>
        <end position="460"/>
    </location>
</feature>
<accession>A0A0R1XFG4</accession>
<dbReference type="FunFam" id="2.40.50.140:FF:000103">
    <property type="entry name" value="protein RRP5 homolog"/>
    <property type="match status" value="1"/>
</dbReference>
<dbReference type="InterPro" id="IPR003029">
    <property type="entry name" value="S1_domain"/>
</dbReference>
<dbReference type="Proteomes" id="UP000050949">
    <property type="component" value="Unassembled WGS sequence"/>
</dbReference>
<dbReference type="InterPro" id="IPR035104">
    <property type="entry name" value="Ribosomal_protein_S1-like"/>
</dbReference>
<dbReference type="NCBIfam" id="NF005208">
    <property type="entry name" value="PRK06676.1"/>
    <property type="match status" value="1"/>
</dbReference>
<sequence>MDEEKKNNEAEGRKLMENALKSVHEVKVGDVVTGEVLAIDDENQLVVGIENTGVEGVVPFKELTADRNADIHDLAKVGDKLQLVVLSTIGKDKENGSYLLSLRRLEARKIWDQIEEEYKAGHTVKGKVTNNVKGGLVVDVDGVRGFIPASMVEDRFVEDLSTYKGQELEMAVVEIEPSENRLILSHRAVVAKQKEAEKKALYEKLQPGDVVEGKVARLTNFGAFVDLGGTDGLVHVSEISYDHVDKPSDVLKTGQDVKVKVLNVDPERDRISLSIKALLPQPWDDIEEKAPVGSVLEGQVKRLVTFGAFVEVFPGVEGLVHISQISHEHIATPGEVLKEGQDIKVKVLSVDPQQHRLALSIKALTENPHAGEEEEEHEGGSSNYRRSDRSSRSERAPRRNDRSNRGGNAPQARPAASRSNTKVSAPGEEEEDTGFSLGDLIGGALDQFKSDKQDDQKDDK</sequence>
<feature type="region of interest" description="Disordered" evidence="5">
    <location>
        <begin position="366"/>
        <end position="460"/>
    </location>
</feature>